<dbReference type="Proteomes" id="UP000095085">
    <property type="component" value="Unassembled WGS sequence"/>
</dbReference>
<reference evidence="2" key="1">
    <citation type="submission" date="2016-05" db="EMBL/GenBank/DDBJ databases">
        <title>Comparative genomics of biotechnologically important yeasts.</title>
        <authorList>
            <consortium name="DOE Joint Genome Institute"/>
            <person name="Riley R."/>
            <person name="Haridas S."/>
            <person name="Wolfe K.H."/>
            <person name="Lopes M.R."/>
            <person name="Hittinger C.T."/>
            <person name="Goker M."/>
            <person name="Salamov A."/>
            <person name="Wisecaver J."/>
            <person name="Long T.M."/>
            <person name="Aerts A.L."/>
            <person name="Barry K."/>
            <person name="Choi C."/>
            <person name="Clum A."/>
            <person name="Coughlan A.Y."/>
            <person name="Deshpande S."/>
            <person name="Douglass A.P."/>
            <person name="Hanson S.J."/>
            <person name="Klenk H.-P."/>
            <person name="Labutti K."/>
            <person name="Lapidus A."/>
            <person name="Lindquist E."/>
            <person name="Lipzen A."/>
            <person name="Meier-Kolthoff J.P."/>
            <person name="Ohm R.A."/>
            <person name="Otillar R.P."/>
            <person name="Pangilinan J."/>
            <person name="Peng Y."/>
            <person name="Rokas A."/>
            <person name="Rosa C.A."/>
            <person name="Scheuner C."/>
            <person name="Sibirny A.A."/>
            <person name="Slot J.C."/>
            <person name="Stielow J.B."/>
            <person name="Sun H."/>
            <person name="Kurtzman C.P."/>
            <person name="Blackwell M."/>
            <person name="Grigoriev I.V."/>
            <person name="Jeffries T.W."/>
        </authorList>
    </citation>
    <scope>NUCLEOTIDE SEQUENCE [LARGE SCALE GENOMIC DNA]</scope>
    <source>
        <strain evidence="2">NRRL Y-1933</strain>
    </source>
</reference>
<proteinExistence type="predicted"/>
<protein>
    <submittedName>
        <fullName evidence="1">Uncharacterized protein</fullName>
    </submittedName>
</protein>
<evidence type="ECO:0000313" key="1">
    <source>
        <dbReference type="EMBL" id="ODV66324.1"/>
    </source>
</evidence>
<gene>
    <name evidence="1" type="ORF">HYPBUDRAFT_6735</name>
</gene>
<dbReference type="AlphaFoldDB" id="A0A1E4RGC9"/>
<dbReference type="RefSeq" id="XP_020075391.1">
    <property type="nucleotide sequence ID" value="XM_020223604.1"/>
</dbReference>
<dbReference type="EMBL" id="KV454542">
    <property type="protein sequence ID" value="ODV66324.1"/>
    <property type="molecule type" value="Genomic_DNA"/>
</dbReference>
<organism evidence="1 2">
    <name type="scientific">Hyphopichia burtonii NRRL Y-1933</name>
    <dbReference type="NCBI Taxonomy" id="984485"/>
    <lineage>
        <taxon>Eukaryota</taxon>
        <taxon>Fungi</taxon>
        <taxon>Dikarya</taxon>
        <taxon>Ascomycota</taxon>
        <taxon>Saccharomycotina</taxon>
        <taxon>Pichiomycetes</taxon>
        <taxon>Debaryomycetaceae</taxon>
        <taxon>Hyphopichia</taxon>
    </lineage>
</organism>
<accession>A0A1E4RGC9</accession>
<evidence type="ECO:0000313" key="2">
    <source>
        <dbReference type="Proteomes" id="UP000095085"/>
    </source>
</evidence>
<sequence>MLATKDLFNQLDDLFESINSSPETTYTKSTTNESTNSTDIDEIYDDHKSIETNNTSIYDIHEKNDVKLKMLNNNYNNDNLMIILDCLEDMIIQESNQIENELKYLISDLSNLKSYNTYNIPMKLNFSNNSKKKNLILNEYKRSSINYSIRNSIISDDYSLRSFSLTKSK</sequence>
<name>A0A1E4RGC9_9ASCO</name>
<dbReference type="GeneID" id="30998153"/>
<keyword evidence="2" id="KW-1185">Reference proteome</keyword>